<organism evidence="3 4">
    <name type="scientific">Rodent Torque teno virus 2</name>
    <dbReference type="NCBI Taxonomy" id="1514665"/>
    <lineage>
        <taxon>Viruses</taxon>
        <taxon>Monodnaviria</taxon>
        <taxon>Shotokuvirae</taxon>
        <taxon>Commensaviricota</taxon>
        <taxon>Cardeaviricetes</taxon>
        <taxon>Sanitavirales</taxon>
        <taxon>Anelloviridae</taxon>
    </lineage>
</organism>
<dbReference type="Proteomes" id="UP000134196">
    <property type="component" value="Segment"/>
</dbReference>
<evidence type="ECO:0000313" key="3">
    <source>
        <dbReference type="EMBL" id="AHN14830.1"/>
    </source>
</evidence>
<keyword evidence="4" id="KW-1185">Reference proteome</keyword>
<dbReference type="EMBL" id="KJ194604">
    <property type="protein sequence ID" value="AHN14830.1"/>
    <property type="molecule type" value="Genomic_DNA"/>
</dbReference>
<proteinExistence type="predicted"/>
<dbReference type="RefSeq" id="YP_010797223.1">
    <property type="nucleotide sequence ID" value="NC_076139.1"/>
</dbReference>
<feature type="region of interest" description="Disordered" evidence="1">
    <location>
        <begin position="53"/>
        <end position="75"/>
    </location>
</feature>
<sequence length="75" mass="8034">MNPSLLAFKQQEALFRQAVRAQHRLFCDCGDPVQHLLGWRTSTGGPFVTLAGTTTGEDTGEGGSMELDGEHTAEG</sequence>
<evidence type="ECO:0000256" key="1">
    <source>
        <dbReference type="SAM" id="MobiDB-lite"/>
    </source>
</evidence>
<dbReference type="Pfam" id="PF02957">
    <property type="entry name" value="TT_ORF2-like"/>
    <property type="match status" value="1"/>
</dbReference>
<feature type="domain" description="Hepatitis TT virus Orf2/Gyrovirus Vp2 N-terminal" evidence="2">
    <location>
        <begin position="9"/>
        <end position="54"/>
    </location>
</feature>
<dbReference type="GeneID" id="80534938"/>
<evidence type="ECO:0000313" key="4">
    <source>
        <dbReference type="Proteomes" id="UP000134196"/>
    </source>
</evidence>
<dbReference type="InterPro" id="IPR004118">
    <property type="entry name" value="HEV_TT_vir_Orf2/Gyrovir_Vp2_N"/>
</dbReference>
<dbReference type="KEGG" id="vg:80534938"/>
<evidence type="ECO:0000259" key="2">
    <source>
        <dbReference type="Pfam" id="PF02957"/>
    </source>
</evidence>
<accession>X2G9S2</accession>
<protein>
    <submittedName>
        <fullName evidence="3">ORF2</fullName>
    </submittedName>
</protein>
<name>X2G9S2_9VIRU</name>
<reference evidence="3 4" key="1">
    <citation type="journal article" date="2014" name="J. Gen. Virol.">
        <title>Identification of novel anelloviruses with broad diversity in UK rodents.</title>
        <authorList>
            <person name="Nishiyama S."/>
            <person name="Dutia B.M."/>
            <person name="Stewart J.P."/>
            <person name="Meredith A.L."/>
            <person name="Shaw D.J."/>
            <person name="Simmonds P."/>
            <person name="Sharp C.P."/>
        </authorList>
    </citation>
    <scope>NUCLEOTIDE SEQUENCE [LARGE SCALE GENOMIC DNA]</scope>
    <source>
        <strain evidence="3">AS_WM1_Se_4</strain>
    </source>
</reference>